<evidence type="ECO:0000256" key="1">
    <source>
        <dbReference type="SAM" id="Phobius"/>
    </source>
</evidence>
<protein>
    <recommendedName>
        <fullName evidence="4">Spore coat protein</fullName>
    </recommendedName>
</protein>
<organism evidence="2 3">
    <name type="scientific">Lentibacillus juripiscarius</name>
    <dbReference type="NCBI Taxonomy" id="257446"/>
    <lineage>
        <taxon>Bacteria</taxon>
        <taxon>Bacillati</taxon>
        <taxon>Bacillota</taxon>
        <taxon>Bacilli</taxon>
        <taxon>Bacillales</taxon>
        <taxon>Bacillaceae</taxon>
        <taxon>Lentibacillus</taxon>
    </lineage>
</organism>
<keyword evidence="3" id="KW-1185">Reference proteome</keyword>
<dbReference type="Proteomes" id="UP001597502">
    <property type="component" value="Unassembled WGS sequence"/>
</dbReference>
<sequence length="96" mass="10509">MSVQHYYDLCCRYKGRPVRIRTRDGCIHKGVIRYVDGNRVYIQPLGRRAGLGGFGYGYYGPGYGGYGFGGYGYGGYGGYGIALGAIAALALLPFFW</sequence>
<gene>
    <name evidence="2" type="ORF">ACFSUO_12220</name>
</gene>
<evidence type="ECO:0000313" key="2">
    <source>
        <dbReference type="EMBL" id="MFD2761717.1"/>
    </source>
</evidence>
<evidence type="ECO:0000313" key="3">
    <source>
        <dbReference type="Proteomes" id="UP001597502"/>
    </source>
</evidence>
<name>A0ABW5V7G6_9BACI</name>
<comment type="caution">
    <text evidence="2">The sequence shown here is derived from an EMBL/GenBank/DDBJ whole genome shotgun (WGS) entry which is preliminary data.</text>
</comment>
<keyword evidence="1" id="KW-1133">Transmembrane helix</keyword>
<dbReference type="EMBL" id="JBHUNA010000027">
    <property type="protein sequence ID" value="MFD2761717.1"/>
    <property type="molecule type" value="Genomic_DNA"/>
</dbReference>
<proteinExistence type="predicted"/>
<accession>A0ABW5V7G6</accession>
<evidence type="ECO:0008006" key="4">
    <source>
        <dbReference type="Google" id="ProtNLM"/>
    </source>
</evidence>
<dbReference type="RefSeq" id="WP_382394503.1">
    <property type="nucleotide sequence ID" value="NZ_JBHUNA010000027.1"/>
</dbReference>
<keyword evidence="1" id="KW-0812">Transmembrane</keyword>
<keyword evidence="1" id="KW-0472">Membrane</keyword>
<reference evidence="3" key="1">
    <citation type="journal article" date="2019" name="Int. J. Syst. Evol. Microbiol.">
        <title>The Global Catalogue of Microorganisms (GCM) 10K type strain sequencing project: providing services to taxonomists for standard genome sequencing and annotation.</title>
        <authorList>
            <consortium name="The Broad Institute Genomics Platform"/>
            <consortium name="The Broad Institute Genome Sequencing Center for Infectious Disease"/>
            <person name="Wu L."/>
            <person name="Ma J."/>
        </authorList>
    </citation>
    <scope>NUCLEOTIDE SEQUENCE [LARGE SCALE GENOMIC DNA]</scope>
    <source>
        <strain evidence="3">TISTR 1535</strain>
    </source>
</reference>
<feature type="transmembrane region" description="Helical" evidence="1">
    <location>
        <begin position="76"/>
        <end position="95"/>
    </location>
</feature>